<comment type="caution">
    <text evidence="1">The sequence shown here is derived from an EMBL/GenBank/DDBJ whole genome shotgun (WGS) entry which is preliminary data.</text>
</comment>
<dbReference type="EMBL" id="LUGG01000005">
    <property type="protein sequence ID" value="OBZ74894.1"/>
    <property type="molecule type" value="Genomic_DNA"/>
</dbReference>
<reference evidence="1 2" key="1">
    <citation type="submission" date="2016-03" db="EMBL/GenBank/DDBJ databases">
        <title>Whole genome sequencing of Grifola frondosa 9006-11.</title>
        <authorList>
            <person name="Min B."/>
            <person name="Park H."/>
            <person name="Kim J.-G."/>
            <person name="Cho H."/>
            <person name="Oh Y.-L."/>
            <person name="Kong W.-S."/>
            <person name="Choi I.-G."/>
        </authorList>
    </citation>
    <scope>NUCLEOTIDE SEQUENCE [LARGE SCALE GENOMIC DNA]</scope>
    <source>
        <strain evidence="1 2">9006-11</strain>
    </source>
</reference>
<accession>A0A1C7MIR6</accession>
<proteinExistence type="predicted"/>
<gene>
    <name evidence="1" type="ORF">A0H81_05796</name>
</gene>
<dbReference type="Proteomes" id="UP000092993">
    <property type="component" value="Unassembled WGS sequence"/>
</dbReference>
<organism evidence="1 2">
    <name type="scientific">Grifola frondosa</name>
    <name type="common">Maitake</name>
    <name type="synonym">Polyporus frondosus</name>
    <dbReference type="NCBI Taxonomy" id="5627"/>
    <lineage>
        <taxon>Eukaryota</taxon>
        <taxon>Fungi</taxon>
        <taxon>Dikarya</taxon>
        <taxon>Basidiomycota</taxon>
        <taxon>Agaricomycotina</taxon>
        <taxon>Agaricomycetes</taxon>
        <taxon>Polyporales</taxon>
        <taxon>Grifolaceae</taxon>
        <taxon>Grifola</taxon>
    </lineage>
</organism>
<sequence>MPAPVANTPHCAPYTHLSSTLHVCAPTALQCTPVPVLVPAPMPARLIRAHTPRAPIVRARPAHCTPRKY</sequence>
<protein>
    <submittedName>
        <fullName evidence="1">Uncharacterized protein</fullName>
    </submittedName>
</protein>
<dbReference type="AlphaFoldDB" id="A0A1C7MIR6"/>
<keyword evidence="2" id="KW-1185">Reference proteome</keyword>
<evidence type="ECO:0000313" key="1">
    <source>
        <dbReference type="EMBL" id="OBZ74894.1"/>
    </source>
</evidence>
<evidence type="ECO:0000313" key="2">
    <source>
        <dbReference type="Proteomes" id="UP000092993"/>
    </source>
</evidence>
<name>A0A1C7MIR6_GRIFR</name>